<dbReference type="AlphaFoldDB" id="A0A849SQQ9"/>
<dbReference type="Proteomes" id="UP000580839">
    <property type="component" value="Unassembled WGS sequence"/>
</dbReference>
<dbReference type="InterPro" id="IPR018319">
    <property type="entry name" value="SelA-like"/>
</dbReference>
<name>A0A849SQQ9_UNCEI</name>
<proteinExistence type="predicted"/>
<sequence length="143" mass="14831">YADPERARRELPTLAMLGASRATLDERAARLAAELCARVPGLETRVVAGFGEVGGGSLPLQKLPGPVVEVQHPTLEGGALEGLARLADPPVIGIVRAGHFRLDPRTLAEAEVATAAMALARVWKPGGADRDNEKPIAAGPSSS</sequence>
<comment type="caution">
    <text evidence="4">The sequence shown here is derived from an EMBL/GenBank/DDBJ whole genome shotgun (WGS) entry which is preliminary data.</text>
</comment>
<dbReference type="PANTHER" id="PTHR32328">
    <property type="entry name" value="L-SERYL-TRNA(SEC) SELENIUM TRANSFERASE"/>
    <property type="match status" value="1"/>
</dbReference>
<dbReference type="PANTHER" id="PTHR32328:SF0">
    <property type="entry name" value="L-SERYL-TRNA(SEC) SELENIUM TRANSFERASE"/>
    <property type="match status" value="1"/>
</dbReference>
<evidence type="ECO:0000256" key="2">
    <source>
        <dbReference type="ARBA" id="ARBA00022898"/>
    </source>
</evidence>
<keyword evidence="4" id="KW-0808">Transferase</keyword>
<gene>
    <name evidence="4" type="ORF">HOP12_14125</name>
</gene>
<dbReference type="EMBL" id="JABFRW010000185">
    <property type="protein sequence ID" value="NOT35277.1"/>
    <property type="molecule type" value="Genomic_DNA"/>
</dbReference>
<feature type="region of interest" description="Disordered" evidence="3">
    <location>
        <begin position="124"/>
        <end position="143"/>
    </location>
</feature>
<feature type="non-terminal residue" evidence="4">
    <location>
        <position position="1"/>
    </location>
</feature>
<organism evidence="4 5">
    <name type="scientific">Eiseniibacteriota bacterium</name>
    <dbReference type="NCBI Taxonomy" id="2212470"/>
    <lineage>
        <taxon>Bacteria</taxon>
        <taxon>Candidatus Eiseniibacteriota</taxon>
    </lineage>
</organism>
<comment type="cofactor">
    <cofactor evidence="1">
        <name>pyridoxal 5'-phosphate</name>
        <dbReference type="ChEBI" id="CHEBI:597326"/>
    </cofactor>
</comment>
<keyword evidence="2" id="KW-0663">Pyridoxal phosphate</keyword>
<evidence type="ECO:0000256" key="1">
    <source>
        <dbReference type="ARBA" id="ARBA00001933"/>
    </source>
</evidence>
<evidence type="ECO:0000313" key="5">
    <source>
        <dbReference type="Proteomes" id="UP000580839"/>
    </source>
</evidence>
<dbReference type="Gene3D" id="3.90.1150.180">
    <property type="match status" value="1"/>
</dbReference>
<evidence type="ECO:0000256" key="3">
    <source>
        <dbReference type="SAM" id="MobiDB-lite"/>
    </source>
</evidence>
<accession>A0A849SQQ9</accession>
<dbReference type="GO" id="GO:0004125">
    <property type="term" value="F:L-seryl-tRNA(Sec) selenium transferase activity"/>
    <property type="evidence" value="ECO:0007669"/>
    <property type="project" value="TreeGrafter"/>
</dbReference>
<reference evidence="4 5" key="1">
    <citation type="submission" date="2020-04" db="EMBL/GenBank/DDBJ databases">
        <title>Metagenomic profiling of ammonia- and methane-oxidizing microorganisms in a Dutch drinking water treatment plant.</title>
        <authorList>
            <person name="Poghosyan L."/>
            <person name="Leucker S."/>
        </authorList>
    </citation>
    <scope>NUCLEOTIDE SEQUENCE [LARGE SCALE GENOMIC DNA]</scope>
    <source>
        <strain evidence="4">S-RSF-IL-03</strain>
    </source>
</reference>
<evidence type="ECO:0000313" key="4">
    <source>
        <dbReference type="EMBL" id="NOT35277.1"/>
    </source>
</evidence>
<protein>
    <submittedName>
        <fullName evidence="4">L-seryl-tRNA(Sec) selenium transferase</fullName>
    </submittedName>
</protein>
<dbReference type="Pfam" id="PF03841">
    <property type="entry name" value="SelA"/>
    <property type="match status" value="1"/>
</dbReference>